<dbReference type="Pfam" id="PF02082">
    <property type="entry name" value="Rrf2"/>
    <property type="match status" value="1"/>
</dbReference>
<dbReference type="EMBL" id="BAAAGS010000111">
    <property type="protein sequence ID" value="GAA0564374.1"/>
    <property type="molecule type" value="Genomic_DNA"/>
</dbReference>
<accession>A0ABN1EDG5</accession>
<dbReference type="InterPro" id="IPR036390">
    <property type="entry name" value="WH_DNA-bd_sf"/>
</dbReference>
<evidence type="ECO:0000313" key="2">
    <source>
        <dbReference type="Proteomes" id="UP001500729"/>
    </source>
</evidence>
<reference evidence="1 2" key="1">
    <citation type="journal article" date="2019" name="Int. J. Syst. Evol. Microbiol.">
        <title>The Global Catalogue of Microorganisms (GCM) 10K type strain sequencing project: providing services to taxonomists for standard genome sequencing and annotation.</title>
        <authorList>
            <consortium name="The Broad Institute Genomics Platform"/>
            <consortium name="The Broad Institute Genome Sequencing Center for Infectious Disease"/>
            <person name="Wu L."/>
            <person name="Ma J."/>
        </authorList>
    </citation>
    <scope>NUCLEOTIDE SEQUENCE [LARGE SCALE GENOMIC DNA]</scope>
    <source>
        <strain evidence="1 2">JCM 10303</strain>
    </source>
</reference>
<gene>
    <name evidence="1" type="ORF">GCM10009533_70480</name>
</gene>
<comment type="caution">
    <text evidence="1">The sequence shown here is derived from an EMBL/GenBank/DDBJ whole genome shotgun (WGS) entry which is preliminary data.</text>
</comment>
<dbReference type="PANTHER" id="PTHR33221:SF15">
    <property type="entry name" value="HTH-TYPE TRANSCRIPTIONAL REGULATOR YWGB-RELATED"/>
    <property type="match status" value="1"/>
</dbReference>
<dbReference type="Proteomes" id="UP001500729">
    <property type="component" value="Unassembled WGS sequence"/>
</dbReference>
<dbReference type="PROSITE" id="PS51197">
    <property type="entry name" value="HTH_RRF2_2"/>
    <property type="match status" value="1"/>
</dbReference>
<evidence type="ECO:0000313" key="1">
    <source>
        <dbReference type="EMBL" id="GAA0564374.1"/>
    </source>
</evidence>
<dbReference type="InterPro" id="IPR000944">
    <property type="entry name" value="Tscrpt_reg_Rrf2"/>
</dbReference>
<dbReference type="SUPFAM" id="SSF46785">
    <property type="entry name" value="Winged helix' DNA-binding domain"/>
    <property type="match status" value="1"/>
</dbReference>
<dbReference type="Gene3D" id="1.10.10.10">
    <property type="entry name" value="Winged helix-like DNA-binding domain superfamily/Winged helix DNA-binding domain"/>
    <property type="match status" value="1"/>
</dbReference>
<proteinExistence type="predicted"/>
<name>A0ABN1EDG5_SACER</name>
<organism evidence="1 2">
    <name type="scientific">Saccharopolyspora erythraea</name>
    <name type="common">Streptomyces erythraeus</name>
    <dbReference type="NCBI Taxonomy" id="1836"/>
    <lineage>
        <taxon>Bacteria</taxon>
        <taxon>Bacillati</taxon>
        <taxon>Actinomycetota</taxon>
        <taxon>Actinomycetes</taxon>
        <taxon>Pseudonocardiales</taxon>
        <taxon>Pseudonocardiaceae</taxon>
        <taxon>Saccharopolyspora</taxon>
    </lineage>
</organism>
<sequence length="163" mass="17953">MAGNSRLTVAAHALTWIELHHRREGGTATSERIAGSVNTNPVVIRRLLGRMRDAGLVHSRRGAEAGWVLARPLEEMTLRDVYEAIEPAPLFAVHRSEPNLDCPIGSGIRPVMRLAYARVEQAVRAELECITLADVLRDVLAGSDPTELEHDLPWGNLTERPPS</sequence>
<keyword evidence="2" id="KW-1185">Reference proteome</keyword>
<dbReference type="PANTHER" id="PTHR33221">
    <property type="entry name" value="WINGED HELIX-TURN-HELIX TRANSCRIPTIONAL REGULATOR, RRF2 FAMILY"/>
    <property type="match status" value="1"/>
</dbReference>
<protein>
    <submittedName>
        <fullName evidence="1">Rrf2 family transcriptional regulator</fullName>
    </submittedName>
</protein>
<dbReference type="RefSeq" id="WP_009951250.1">
    <property type="nucleotide sequence ID" value="NZ_BAAAGS010000111.1"/>
</dbReference>
<dbReference type="InterPro" id="IPR036388">
    <property type="entry name" value="WH-like_DNA-bd_sf"/>
</dbReference>